<proteinExistence type="predicted"/>
<accession>A0A7S1F0Q6</accession>
<evidence type="ECO:0000259" key="1">
    <source>
        <dbReference type="Pfam" id="PF02342"/>
    </source>
</evidence>
<dbReference type="InterPro" id="IPR003325">
    <property type="entry name" value="TerD"/>
</dbReference>
<dbReference type="PANTHER" id="PTHR32097:SF17">
    <property type="entry name" value="CAMP-BINDING PROTEIN 1-RELATED"/>
    <property type="match status" value="1"/>
</dbReference>
<dbReference type="InterPro" id="IPR051324">
    <property type="entry name" value="Stress/Tellurium_Resist"/>
</dbReference>
<protein>
    <recommendedName>
        <fullName evidence="1">TerD domain-containing protein</fullName>
    </recommendedName>
</protein>
<dbReference type="AlphaFoldDB" id="A0A7S1F0Q6"/>
<dbReference type="PANTHER" id="PTHR32097">
    <property type="entry name" value="CAMP-BINDING PROTEIN 1-RELATED"/>
    <property type="match status" value="1"/>
</dbReference>
<feature type="domain" description="TerD" evidence="1">
    <location>
        <begin position="9"/>
        <end position="109"/>
    </location>
</feature>
<sequence>MTLPLGESFGIGLSWSNSSETVDLDLQAVVVDTLGVVMDAVHFNQLSACHGAIVHAGDSKNGEMSGYDEMIWVKTQSLPEQVQLLIFVVGIKKHGSLMDVDDGVLTLFGKRGAVEKMSLERSCGSVDCVAAMSKGTDGQWNFLRIDEIAERGHNFVDILEPTIGDVIRRHIPGAPERVRAAFHVDMRPATKKMPLVWLENQFSVAIGWDFMAGAQYGRGVNVDVSAVFFSSDGHELGSTNCKEVEGFGSVHSGDNTTGMGDGNDESISVNIASIPQEVEQIFFVANVRTPGYTLSMVHNGFCRVEGDGKSELARHDFLNDEGRPTKIFARVFRGTNSRWIFQDTAQYCQGRNWMSSVQTMRELFHQRPRELEAHTTETAKIHVAPSGPGRRVPAQHFDGPPSARRRAAMIRRNVQLQAACKAEGGRTVMSL</sequence>
<dbReference type="EMBL" id="HBFQ01014382">
    <property type="protein sequence ID" value="CAD8835605.1"/>
    <property type="molecule type" value="Transcribed_RNA"/>
</dbReference>
<gene>
    <name evidence="2" type="ORF">NSCI0253_LOCUS9953</name>
</gene>
<organism evidence="2">
    <name type="scientific">Noctiluca scintillans</name>
    <name type="common">Sea sparkle</name>
    <name type="synonym">Red tide dinoflagellate</name>
    <dbReference type="NCBI Taxonomy" id="2966"/>
    <lineage>
        <taxon>Eukaryota</taxon>
        <taxon>Sar</taxon>
        <taxon>Alveolata</taxon>
        <taxon>Dinophyceae</taxon>
        <taxon>Noctilucales</taxon>
        <taxon>Noctilucaceae</taxon>
        <taxon>Noctiluca</taxon>
    </lineage>
</organism>
<evidence type="ECO:0000313" key="2">
    <source>
        <dbReference type="EMBL" id="CAD8835605.1"/>
    </source>
</evidence>
<feature type="domain" description="TerD" evidence="1">
    <location>
        <begin position="201"/>
        <end position="349"/>
    </location>
</feature>
<dbReference type="Gene3D" id="2.60.60.30">
    <property type="entry name" value="sav2460 like domains"/>
    <property type="match status" value="2"/>
</dbReference>
<dbReference type="CDD" id="cd06974">
    <property type="entry name" value="TerD_like"/>
    <property type="match status" value="1"/>
</dbReference>
<dbReference type="Pfam" id="PF02342">
    <property type="entry name" value="TerD"/>
    <property type="match status" value="2"/>
</dbReference>
<reference evidence="2" key="1">
    <citation type="submission" date="2021-01" db="EMBL/GenBank/DDBJ databases">
        <authorList>
            <person name="Corre E."/>
            <person name="Pelletier E."/>
            <person name="Niang G."/>
            <person name="Scheremetjew M."/>
            <person name="Finn R."/>
            <person name="Kale V."/>
            <person name="Holt S."/>
            <person name="Cochrane G."/>
            <person name="Meng A."/>
            <person name="Brown T."/>
            <person name="Cohen L."/>
        </authorList>
    </citation>
    <scope>NUCLEOTIDE SEQUENCE</scope>
</reference>
<name>A0A7S1F0Q6_NOCSC</name>